<organism evidence="1">
    <name type="scientific">hydrothermal vent metagenome</name>
    <dbReference type="NCBI Taxonomy" id="652676"/>
    <lineage>
        <taxon>unclassified sequences</taxon>
        <taxon>metagenomes</taxon>
        <taxon>ecological metagenomes</taxon>
    </lineage>
</organism>
<dbReference type="CDD" id="cd00565">
    <property type="entry name" value="Ubl_ThiS"/>
    <property type="match status" value="1"/>
</dbReference>
<evidence type="ECO:0000313" key="1">
    <source>
        <dbReference type="EMBL" id="CUV01862.1"/>
    </source>
</evidence>
<dbReference type="InterPro" id="IPR003749">
    <property type="entry name" value="ThiS/MoaD-like"/>
</dbReference>
<dbReference type="Pfam" id="PF02597">
    <property type="entry name" value="ThiS"/>
    <property type="match status" value="1"/>
</dbReference>
<accession>A0A160V7M4</accession>
<protein>
    <recommendedName>
        <fullName evidence="2">Sulfur carrier protein ThiS</fullName>
    </recommendedName>
</protein>
<dbReference type="InterPro" id="IPR016155">
    <property type="entry name" value="Mopterin_synth/thiamin_S_b"/>
</dbReference>
<dbReference type="Gene3D" id="3.10.20.30">
    <property type="match status" value="1"/>
</dbReference>
<dbReference type="SUPFAM" id="SSF54285">
    <property type="entry name" value="MoaD/ThiS"/>
    <property type="match status" value="1"/>
</dbReference>
<reference evidence="1" key="1">
    <citation type="submission" date="2015-10" db="EMBL/GenBank/DDBJ databases">
        <authorList>
            <person name="Gilbert D.G."/>
        </authorList>
    </citation>
    <scope>NUCLEOTIDE SEQUENCE</scope>
</reference>
<evidence type="ECO:0008006" key="2">
    <source>
        <dbReference type="Google" id="ProtNLM"/>
    </source>
</evidence>
<dbReference type="InterPro" id="IPR012675">
    <property type="entry name" value="Beta-grasp_dom_sf"/>
</dbReference>
<gene>
    <name evidence="1" type="ORF">MGWOODY_Clf1110</name>
</gene>
<dbReference type="PANTHER" id="PTHR34472:SF1">
    <property type="entry name" value="SULFUR CARRIER PROTEIN THIS"/>
    <property type="match status" value="1"/>
</dbReference>
<dbReference type="InterPro" id="IPR010035">
    <property type="entry name" value="Thi_S"/>
</dbReference>
<dbReference type="AlphaFoldDB" id="A0A160V7M4"/>
<proteinExistence type="predicted"/>
<dbReference type="NCBIfam" id="TIGR01683">
    <property type="entry name" value="thiS"/>
    <property type="match status" value="1"/>
</dbReference>
<dbReference type="EMBL" id="FAXA01000146">
    <property type="protein sequence ID" value="CUV01862.1"/>
    <property type="molecule type" value="Genomic_DNA"/>
</dbReference>
<name>A0A160V7M4_9ZZZZ</name>
<dbReference type="PANTHER" id="PTHR34472">
    <property type="entry name" value="SULFUR CARRIER PROTEIN THIS"/>
    <property type="match status" value="1"/>
</dbReference>
<sequence>MINLTVNGKPRPIDASVDLETYLMSFGLNLQFVAVGYNGEVIRKEKYAGLTLKDGDVLEIVRPVGGG</sequence>